<evidence type="ECO:0000259" key="15">
    <source>
        <dbReference type="PROSITE" id="PS50885"/>
    </source>
</evidence>
<keyword evidence="5" id="KW-0997">Cell inner membrane</keyword>
<dbReference type="CDD" id="cd19411">
    <property type="entry name" value="MCP2201-like_sensor"/>
    <property type="match status" value="1"/>
</dbReference>
<comment type="similarity">
    <text evidence="10">Belongs to the methyl-accepting chemotaxis (MCP) protein family.</text>
</comment>
<evidence type="ECO:0000313" key="17">
    <source>
        <dbReference type="Proteomes" id="UP000031572"/>
    </source>
</evidence>
<organism evidence="16 17">
    <name type="scientific">Noviherbaspirillum autotrophicum</name>
    <dbReference type="NCBI Taxonomy" id="709839"/>
    <lineage>
        <taxon>Bacteria</taxon>
        <taxon>Pseudomonadati</taxon>
        <taxon>Pseudomonadota</taxon>
        <taxon>Betaproteobacteria</taxon>
        <taxon>Burkholderiales</taxon>
        <taxon>Oxalobacteraceae</taxon>
        <taxon>Noviherbaspirillum</taxon>
    </lineage>
</organism>
<keyword evidence="8 13" id="KW-0472">Membrane</keyword>
<evidence type="ECO:0000256" key="1">
    <source>
        <dbReference type="ARBA" id="ARBA00004429"/>
    </source>
</evidence>
<keyword evidence="2" id="KW-1003">Cell membrane</keyword>
<feature type="domain" description="HAMP" evidence="15">
    <location>
        <begin position="211"/>
        <end position="263"/>
    </location>
</feature>
<dbReference type="SMART" id="SM00304">
    <property type="entry name" value="HAMP"/>
    <property type="match status" value="1"/>
</dbReference>
<dbReference type="PANTHER" id="PTHR43531:SF14">
    <property type="entry name" value="METHYL-ACCEPTING CHEMOTAXIS PROTEIN I-RELATED"/>
    <property type="match status" value="1"/>
</dbReference>
<keyword evidence="3" id="KW-0488">Methylation</keyword>
<dbReference type="CDD" id="cd06225">
    <property type="entry name" value="HAMP"/>
    <property type="match status" value="1"/>
</dbReference>
<accession>A0A0C2BPI5</accession>
<keyword evidence="4" id="KW-0145">Chemotaxis</keyword>
<evidence type="ECO:0000256" key="2">
    <source>
        <dbReference type="ARBA" id="ARBA00022475"/>
    </source>
</evidence>
<evidence type="ECO:0000256" key="12">
    <source>
        <dbReference type="SAM" id="Coils"/>
    </source>
</evidence>
<gene>
    <name evidence="16" type="ORF">TSA66_24040</name>
</gene>
<dbReference type="Pfam" id="PF02203">
    <property type="entry name" value="TarH"/>
    <property type="match status" value="1"/>
</dbReference>
<evidence type="ECO:0000256" key="11">
    <source>
        <dbReference type="PROSITE-ProRule" id="PRU00284"/>
    </source>
</evidence>
<dbReference type="PANTHER" id="PTHR43531">
    <property type="entry name" value="PROTEIN ICFG"/>
    <property type="match status" value="1"/>
</dbReference>
<dbReference type="InterPro" id="IPR003122">
    <property type="entry name" value="Tar_rcpt_lig-bd"/>
</dbReference>
<keyword evidence="7 13" id="KW-1133">Transmembrane helix</keyword>
<dbReference type="InterPro" id="IPR003660">
    <property type="entry name" value="HAMP_dom"/>
</dbReference>
<evidence type="ECO:0000256" key="4">
    <source>
        <dbReference type="ARBA" id="ARBA00022500"/>
    </source>
</evidence>
<dbReference type="PROSITE" id="PS50111">
    <property type="entry name" value="CHEMOTAXIS_TRANSDUC_2"/>
    <property type="match status" value="1"/>
</dbReference>
<evidence type="ECO:0000256" key="8">
    <source>
        <dbReference type="ARBA" id="ARBA00023136"/>
    </source>
</evidence>
<dbReference type="PROSITE" id="PS50885">
    <property type="entry name" value="HAMP"/>
    <property type="match status" value="1"/>
</dbReference>
<dbReference type="CDD" id="cd11386">
    <property type="entry name" value="MCP_signal"/>
    <property type="match status" value="1"/>
</dbReference>
<sequence>MLRNLSIKFRLIFVISFLGLLLVLSALIGIVSLGLANDATKTIYDDRLVAMGQLDQVVRLLSLNRLLTAEALTADPAKIGQKMDEVDSNIQRITQVWNQYISTYLTPEEKKLADQFAESRKKFVETGLQPAVAALRAQDIKTATDIVQGPMTTSFVPVRDAINALVKLQLDVAKSEYDKSQQLYQTVRAAGIASVIFGLLLAAIVGAWLVRAISQPLDAAAKLADEVAAGDLTQRIEVNSGDEIGHLMRALKNMSESLSGIVSQVRSGTDAIVTASGQIASGNMDLSSRTEQQASSLEETASSMEELTSTVKQNADNARQANSLARSASDVASRGGAVVSQVVDTMGSINASSKKIVDIISVIDGIAFQTNILALNAAVEAARAGEQGRGFAVVAAEVRNLAQRSASAAKEIKTLIGDSVEKVEVGSQLVDQAGATMQEVVDSIRRVTDIMGEITAASEEQTSGIEQINQAVAQMDQVTQQNAALVEEAAAASQAMQDQAASLAQAVSVFKLDARAPVVSVAQSAVPPSRQTVGMPRQLSIVKSPAAAGDEWEQF</sequence>
<evidence type="ECO:0000256" key="3">
    <source>
        <dbReference type="ARBA" id="ARBA00022481"/>
    </source>
</evidence>
<dbReference type="GO" id="GO:0005886">
    <property type="term" value="C:plasma membrane"/>
    <property type="evidence" value="ECO:0007669"/>
    <property type="project" value="UniProtKB-SubCell"/>
</dbReference>
<reference evidence="16 17" key="1">
    <citation type="submission" date="2014-12" db="EMBL/GenBank/DDBJ databases">
        <title>Denitrispirillum autotrophicum gen. nov., sp. nov., Denitrifying, Facultatively Autotrophic Bacteria Isolated from Rice Paddy Soil.</title>
        <authorList>
            <person name="Ishii S."/>
            <person name="Ashida N."/>
            <person name="Ohno H."/>
            <person name="Otsuka S."/>
            <person name="Yokota A."/>
            <person name="Senoo K."/>
        </authorList>
    </citation>
    <scope>NUCLEOTIDE SEQUENCE [LARGE SCALE GENOMIC DNA]</scope>
    <source>
        <strain evidence="16 17">TSA66</strain>
    </source>
</reference>
<name>A0A0C2BPI5_9BURK</name>
<evidence type="ECO:0000256" key="9">
    <source>
        <dbReference type="ARBA" id="ARBA00023224"/>
    </source>
</evidence>
<dbReference type="PRINTS" id="PR00260">
    <property type="entry name" value="CHEMTRNSDUCR"/>
</dbReference>
<dbReference type="Proteomes" id="UP000031572">
    <property type="component" value="Unassembled WGS sequence"/>
</dbReference>
<dbReference type="AlphaFoldDB" id="A0A0C2BPI5"/>
<evidence type="ECO:0000256" key="6">
    <source>
        <dbReference type="ARBA" id="ARBA00022692"/>
    </source>
</evidence>
<evidence type="ECO:0000256" key="7">
    <source>
        <dbReference type="ARBA" id="ARBA00022989"/>
    </source>
</evidence>
<dbReference type="FunFam" id="1.10.287.950:FF:000002">
    <property type="entry name" value="Methyl-accepting chemotaxis protein"/>
    <property type="match status" value="1"/>
</dbReference>
<proteinExistence type="inferred from homology"/>
<evidence type="ECO:0000259" key="14">
    <source>
        <dbReference type="PROSITE" id="PS50111"/>
    </source>
</evidence>
<evidence type="ECO:0000256" key="13">
    <source>
        <dbReference type="SAM" id="Phobius"/>
    </source>
</evidence>
<feature type="coiled-coil region" evidence="12">
    <location>
        <begin position="468"/>
        <end position="495"/>
    </location>
</feature>
<dbReference type="InterPro" id="IPR047347">
    <property type="entry name" value="YvaQ-like_sensor"/>
</dbReference>
<dbReference type="OrthoDB" id="8982326at2"/>
<feature type="transmembrane region" description="Helical" evidence="13">
    <location>
        <begin position="189"/>
        <end position="210"/>
    </location>
</feature>
<dbReference type="GO" id="GO:0004888">
    <property type="term" value="F:transmembrane signaling receptor activity"/>
    <property type="evidence" value="ECO:0007669"/>
    <property type="project" value="InterPro"/>
</dbReference>
<protein>
    <submittedName>
        <fullName evidence="16">Chemotaxis protein</fullName>
    </submittedName>
</protein>
<dbReference type="SMART" id="SM00283">
    <property type="entry name" value="MA"/>
    <property type="match status" value="1"/>
</dbReference>
<dbReference type="RefSeq" id="WP_040041836.1">
    <property type="nucleotide sequence ID" value="NZ_JWJG01000028.1"/>
</dbReference>
<comment type="caution">
    <text evidence="16">The sequence shown here is derived from an EMBL/GenBank/DDBJ whole genome shotgun (WGS) entry which is preliminary data.</text>
</comment>
<dbReference type="EMBL" id="JWJG01000028">
    <property type="protein sequence ID" value="KIF83210.1"/>
    <property type="molecule type" value="Genomic_DNA"/>
</dbReference>
<dbReference type="GO" id="GO:0006935">
    <property type="term" value="P:chemotaxis"/>
    <property type="evidence" value="ECO:0007669"/>
    <property type="project" value="UniProtKB-KW"/>
</dbReference>
<keyword evidence="6 13" id="KW-0812">Transmembrane</keyword>
<dbReference type="InterPro" id="IPR051310">
    <property type="entry name" value="MCP_chemotaxis"/>
</dbReference>
<dbReference type="InterPro" id="IPR004090">
    <property type="entry name" value="Chemotax_Me-accpt_rcpt"/>
</dbReference>
<comment type="subcellular location">
    <subcellularLocation>
        <location evidence="1">Cell inner membrane</location>
        <topology evidence="1">Multi-pass membrane protein</topology>
    </subcellularLocation>
</comment>
<dbReference type="STRING" id="709839.TSA66_24040"/>
<evidence type="ECO:0000313" key="16">
    <source>
        <dbReference type="EMBL" id="KIF83210.1"/>
    </source>
</evidence>
<keyword evidence="9 11" id="KW-0807">Transducer</keyword>
<keyword evidence="17" id="KW-1185">Reference proteome</keyword>
<dbReference type="Gene3D" id="1.10.287.950">
    <property type="entry name" value="Methyl-accepting chemotaxis protein"/>
    <property type="match status" value="1"/>
</dbReference>
<dbReference type="Pfam" id="PF00015">
    <property type="entry name" value="MCPsignal"/>
    <property type="match status" value="1"/>
</dbReference>
<dbReference type="Pfam" id="PF00672">
    <property type="entry name" value="HAMP"/>
    <property type="match status" value="1"/>
</dbReference>
<dbReference type="SUPFAM" id="SSF58104">
    <property type="entry name" value="Methyl-accepting chemotaxis protein (MCP) signaling domain"/>
    <property type="match status" value="1"/>
</dbReference>
<evidence type="ECO:0000256" key="10">
    <source>
        <dbReference type="ARBA" id="ARBA00029447"/>
    </source>
</evidence>
<feature type="domain" description="Methyl-accepting transducer" evidence="14">
    <location>
        <begin position="268"/>
        <end position="497"/>
    </location>
</feature>
<keyword evidence="12" id="KW-0175">Coiled coil</keyword>
<evidence type="ECO:0000256" key="5">
    <source>
        <dbReference type="ARBA" id="ARBA00022519"/>
    </source>
</evidence>
<dbReference type="InterPro" id="IPR004089">
    <property type="entry name" value="MCPsignal_dom"/>
</dbReference>
<dbReference type="GO" id="GO:0007165">
    <property type="term" value="P:signal transduction"/>
    <property type="evidence" value="ECO:0007669"/>
    <property type="project" value="UniProtKB-KW"/>
</dbReference>